<feature type="compositionally biased region" description="Low complexity" evidence="1">
    <location>
        <begin position="69"/>
        <end position="91"/>
    </location>
</feature>
<evidence type="ECO:0000256" key="2">
    <source>
        <dbReference type="SAM" id="SignalP"/>
    </source>
</evidence>
<keyword evidence="4" id="KW-1185">Reference proteome</keyword>
<feature type="compositionally biased region" description="Low complexity" evidence="1">
    <location>
        <begin position="99"/>
        <end position="115"/>
    </location>
</feature>
<keyword evidence="2" id="KW-0732">Signal</keyword>
<accession>A0ABW1F231</accession>
<evidence type="ECO:0000313" key="3">
    <source>
        <dbReference type="EMBL" id="MFC5887908.1"/>
    </source>
</evidence>
<proteinExistence type="predicted"/>
<feature type="region of interest" description="Disordered" evidence="1">
    <location>
        <begin position="69"/>
        <end position="115"/>
    </location>
</feature>
<organism evidence="3 4">
    <name type="scientific">Kitasatospora aburaviensis</name>
    <dbReference type="NCBI Taxonomy" id="67265"/>
    <lineage>
        <taxon>Bacteria</taxon>
        <taxon>Bacillati</taxon>
        <taxon>Actinomycetota</taxon>
        <taxon>Actinomycetes</taxon>
        <taxon>Kitasatosporales</taxon>
        <taxon>Streptomycetaceae</taxon>
        <taxon>Kitasatospora</taxon>
    </lineage>
</organism>
<reference evidence="4" key="1">
    <citation type="journal article" date="2019" name="Int. J. Syst. Evol. Microbiol.">
        <title>The Global Catalogue of Microorganisms (GCM) 10K type strain sequencing project: providing services to taxonomists for standard genome sequencing and annotation.</title>
        <authorList>
            <consortium name="The Broad Institute Genomics Platform"/>
            <consortium name="The Broad Institute Genome Sequencing Center for Infectious Disease"/>
            <person name="Wu L."/>
            <person name="Ma J."/>
        </authorList>
    </citation>
    <scope>NUCLEOTIDE SEQUENCE [LARGE SCALE GENOMIC DNA]</scope>
    <source>
        <strain evidence="4">CGMCC 4.1469</strain>
    </source>
</reference>
<dbReference type="EMBL" id="JBHSOD010000032">
    <property type="protein sequence ID" value="MFC5887908.1"/>
    <property type="molecule type" value="Genomic_DNA"/>
</dbReference>
<dbReference type="Proteomes" id="UP001596067">
    <property type="component" value="Unassembled WGS sequence"/>
</dbReference>
<dbReference type="RefSeq" id="WP_313764105.1">
    <property type="nucleotide sequence ID" value="NZ_BAAAVH010000120.1"/>
</dbReference>
<name>A0ABW1F231_9ACTN</name>
<evidence type="ECO:0008006" key="5">
    <source>
        <dbReference type="Google" id="ProtNLM"/>
    </source>
</evidence>
<evidence type="ECO:0000256" key="1">
    <source>
        <dbReference type="SAM" id="MobiDB-lite"/>
    </source>
</evidence>
<feature type="signal peptide" evidence="2">
    <location>
        <begin position="1"/>
        <end position="28"/>
    </location>
</feature>
<protein>
    <recommendedName>
        <fullName evidence="5">ATP-binding protein</fullName>
    </recommendedName>
</protein>
<comment type="caution">
    <text evidence="3">The sequence shown here is derived from an EMBL/GenBank/DDBJ whole genome shotgun (WGS) entry which is preliminary data.</text>
</comment>
<evidence type="ECO:0000313" key="4">
    <source>
        <dbReference type="Proteomes" id="UP001596067"/>
    </source>
</evidence>
<sequence>MKQAKLKAAGTAALGLAIAAVGAGSASADPVAAGGLGSPAGLVSNPAVTGAVVDTAGKLPGGDKVTGTLGTLAPTAGQAPAADAAPRAAVPSVPGLDKTPLGGLTGALPLPGLGG</sequence>
<feature type="chain" id="PRO_5046989942" description="ATP-binding protein" evidence="2">
    <location>
        <begin position="29"/>
        <end position="115"/>
    </location>
</feature>
<gene>
    <name evidence="3" type="ORF">ACFP0N_23355</name>
</gene>